<dbReference type="GO" id="GO:0046872">
    <property type="term" value="F:metal ion binding"/>
    <property type="evidence" value="ECO:0007669"/>
    <property type="project" value="UniProtKB-KW"/>
</dbReference>
<proteinExistence type="predicted"/>
<dbReference type="RefSeq" id="WP_119657864.1">
    <property type="nucleotide sequence ID" value="NZ_JBHUOI010000016.1"/>
</dbReference>
<dbReference type="InterPro" id="IPR027806">
    <property type="entry name" value="HARBI1_dom"/>
</dbReference>
<evidence type="ECO:0000256" key="1">
    <source>
        <dbReference type="ARBA" id="ARBA00001968"/>
    </source>
</evidence>
<name>A0A418QHK6_9BACT</name>
<sequence>MWAKKRLTRKNTLIADPSCYIHYLGPTTSGSTHDYQLLKNESDVNLGLLDLFELLADLGYLGLVSDYDLPAASLPHRKPRRRKKCTGAVLSDAQRAANCAHARRRDKVEHAISGAKRLGCVAQTYRNKSTSFNDRIMAIACGIWNWHLTQKRANLN</sequence>
<evidence type="ECO:0000256" key="2">
    <source>
        <dbReference type="ARBA" id="ARBA00022723"/>
    </source>
</evidence>
<dbReference type="EMBL" id="QYCN01000085">
    <property type="protein sequence ID" value="RIY04643.1"/>
    <property type="molecule type" value="Genomic_DNA"/>
</dbReference>
<reference evidence="4 5" key="2">
    <citation type="submission" date="2019-01" db="EMBL/GenBank/DDBJ databases">
        <title>Hymenobacter humicola sp. nov., isolated from soils in Antarctica.</title>
        <authorList>
            <person name="Sedlacek I."/>
            <person name="Holochova P."/>
            <person name="Kralova S."/>
            <person name="Pantucek R."/>
            <person name="Stankova E."/>
            <person name="Vrbovska V."/>
            <person name="Kristofova L."/>
            <person name="Svec P."/>
            <person name="Busse H.-J."/>
        </authorList>
    </citation>
    <scope>NUCLEOTIDE SEQUENCE [LARGE SCALE GENOMIC DNA]</scope>
    <source>
        <strain evidence="4 5">CCM 8852</strain>
    </source>
</reference>
<dbReference type="AlphaFoldDB" id="A0A418QHK6"/>
<gene>
    <name evidence="4" type="ORF">D0T11_21520</name>
</gene>
<keyword evidence="2" id="KW-0479">Metal-binding</keyword>
<protein>
    <recommendedName>
        <fullName evidence="3">DDE Tnp4 domain-containing protein</fullName>
    </recommendedName>
</protein>
<dbReference type="Proteomes" id="UP000284250">
    <property type="component" value="Unassembled WGS sequence"/>
</dbReference>
<dbReference type="OrthoDB" id="882216at2"/>
<comment type="cofactor">
    <cofactor evidence="1">
        <name>a divalent metal cation</name>
        <dbReference type="ChEBI" id="CHEBI:60240"/>
    </cofactor>
</comment>
<accession>A0A418QHK6</accession>
<evidence type="ECO:0000313" key="4">
    <source>
        <dbReference type="EMBL" id="RIY04643.1"/>
    </source>
</evidence>
<keyword evidence="5" id="KW-1185">Reference proteome</keyword>
<feature type="domain" description="DDE Tnp4" evidence="3">
    <location>
        <begin position="4"/>
        <end position="145"/>
    </location>
</feature>
<reference evidence="4 5" key="1">
    <citation type="submission" date="2018-09" db="EMBL/GenBank/DDBJ databases">
        <authorList>
            <person name="Zeman M."/>
            <person name="Pardy F."/>
        </authorList>
    </citation>
    <scope>NUCLEOTIDE SEQUENCE [LARGE SCALE GENOMIC DNA]</scope>
    <source>
        <strain evidence="4 5">CCM 8852</strain>
    </source>
</reference>
<evidence type="ECO:0000259" key="3">
    <source>
        <dbReference type="Pfam" id="PF13359"/>
    </source>
</evidence>
<dbReference type="Pfam" id="PF13359">
    <property type="entry name" value="DDE_Tnp_4"/>
    <property type="match status" value="1"/>
</dbReference>
<comment type="caution">
    <text evidence="4">The sequence shown here is derived from an EMBL/GenBank/DDBJ whole genome shotgun (WGS) entry which is preliminary data.</text>
</comment>
<evidence type="ECO:0000313" key="5">
    <source>
        <dbReference type="Proteomes" id="UP000284250"/>
    </source>
</evidence>
<organism evidence="4 5">
    <name type="scientific">Hymenobacter rubripertinctus</name>
    <dbReference type="NCBI Taxonomy" id="2029981"/>
    <lineage>
        <taxon>Bacteria</taxon>
        <taxon>Pseudomonadati</taxon>
        <taxon>Bacteroidota</taxon>
        <taxon>Cytophagia</taxon>
        <taxon>Cytophagales</taxon>
        <taxon>Hymenobacteraceae</taxon>
        <taxon>Hymenobacter</taxon>
    </lineage>
</organism>